<evidence type="ECO:0000256" key="2">
    <source>
        <dbReference type="ARBA" id="ARBA00023315"/>
    </source>
</evidence>
<dbReference type="PROSITE" id="PS51186">
    <property type="entry name" value="GNAT"/>
    <property type="match status" value="1"/>
</dbReference>
<feature type="domain" description="N-acetyltransferase" evidence="4">
    <location>
        <begin position="30"/>
        <end position="173"/>
    </location>
</feature>
<evidence type="ECO:0000259" key="4">
    <source>
        <dbReference type="PROSITE" id="PS51186"/>
    </source>
</evidence>
<keyword evidence="1 5" id="KW-0808">Transferase</keyword>
<dbReference type="InterPro" id="IPR000182">
    <property type="entry name" value="GNAT_dom"/>
</dbReference>
<evidence type="ECO:0000313" key="5">
    <source>
        <dbReference type="EMBL" id="GAO07440.1"/>
    </source>
</evidence>
<dbReference type="OrthoDB" id="9805924at2"/>
<dbReference type="Proteomes" id="UP000048965">
    <property type="component" value="Unassembled WGS sequence"/>
</dbReference>
<evidence type="ECO:0000313" key="6">
    <source>
        <dbReference type="Proteomes" id="UP000048965"/>
    </source>
</evidence>
<keyword evidence="2" id="KW-0012">Acyltransferase</keyword>
<dbReference type="InterPro" id="IPR050832">
    <property type="entry name" value="Bact_Acetyltransf"/>
</dbReference>
<dbReference type="SUPFAM" id="SSF55729">
    <property type="entry name" value="Acyl-CoA N-acyltransferases (Nat)"/>
    <property type="match status" value="1"/>
</dbReference>
<dbReference type="GO" id="GO:0016747">
    <property type="term" value="F:acyltransferase activity, transferring groups other than amino-acyl groups"/>
    <property type="evidence" value="ECO:0007669"/>
    <property type="project" value="InterPro"/>
</dbReference>
<accession>A0A0P4R547</accession>
<sequence>MNTDTGRATADDPSAFARPGPRETPPAPPVRVRLALPTDAPAIAAVHQASRQATMPYLPPQRRTHEEVTRWIREIVLPQSHTLVAVRGAELLGYAALQGELLEQLYLRPDVRRAGIGSLLLAEARRYRPDGLYLHVFQLNTAARAFYAHHGFRVVAANDGSANMENLPDLTLRWTPAPGSIPPRGTP</sequence>
<dbReference type="Pfam" id="PF13508">
    <property type="entry name" value="Acetyltransf_7"/>
    <property type="match status" value="1"/>
</dbReference>
<evidence type="ECO:0000256" key="1">
    <source>
        <dbReference type="ARBA" id="ARBA00022679"/>
    </source>
</evidence>
<feature type="region of interest" description="Disordered" evidence="3">
    <location>
        <begin position="1"/>
        <end position="29"/>
    </location>
</feature>
<dbReference type="InterPro" id="IPR016181">
    <property type="entry name" value="Acyl_CoA_acyltransferase"/>
</dbReference>
<gene>
    <name evidence="5" type="ORF">TPA0598_02_06800</name>
</gene>
<dbReference type="PANTHER" id="PTHR43877">
    <property type="entry name" value="AMINOALKYLPHOSPHONATE N-ACETYLTRANSFERASE-RELATED-RELATED"/>
    <property type="match status" value="1"/>
</dbReference>
<evidence type="ECO:0000256" key="3">
    <source>
        <dbReference type="SAM" id="MobiDB-lite"/>
    </source>
</evidence>
<dbReference type="EMBL" id="BBNO01000002">
    <property type="protein sequence ID" value="GAO07440.1"/>
    <property type="molecule type" value="Genomic_DNA"/>
</dbReference>
<name>A0A0P4R547_9ACTN</name>
<keyword evidence="6" id="KW-1185">Reference proteome</keyword>
<protein>
    <submittedName>
        <fullName evidence="5">Putative acetyltransferase</fullName>
    </submittedName>
</protein>
<organism evidence="5 6">
    <name type="scientific">Streptomyces lydicamycinicus</name>
    <dbReference type="NCBI Taxonomy" id="1546107"/>
    <lineage>
        <taxon>Bacteria</taxon>
        <taxon>Bacillati</taxon>
        <taxon>Actinomycetota</taxon>
        <taxon>Actinomycetes</taxon>
        <taxon>Kitasatosporales</taxon>
        <taxon>Streptomycetaceae</taxon>
        <taxon>Streptomyces</taxon>
    </lineage>
</organism>
<comment type="caution">
    <text evidence="5">The sequence shown here is derived from an EMBL/GenBank/DDBJ whole genome shotgun (WGS) entry which is preliminary data.</text>
</comment>
<dbReference type="AlphaFoldDB" id="A0A0P4R547"/>
<reference evidence="5 6" key="2">
    <citation type="journal article" date="2015" name="Stand. Genomic Sci.">
        <title>Draft genome sequence of marine-derived Streptomyces sp. TP-A0598, a producer of anti-MRSA antibiotic lydicamycins.</title>
        <authorList>
            <person name="Komaki H."/>
            <person name="Ichikawa N."/>
            <person name="Hosoyama A."/>
            <person name="Fujita N."/>
            <person name="Igarashi Y."/>
        </authorList>
    </citation>
    <scope>NUCLEOTIDE SEQUENCE [LARGE SCALE GENOMIC DNA]</scope>
    <source>
        <strain evidence="5 6">NBRC 110027</strain>
    </source>
</reference>
<proteinExistence type="predicted"/>
<dbReference type="Gene3D" id="3.40.630.30">
    <property type="match status" value="1"/>
</dbReference>
<reference evidence="6" key="1">
    <citation type="submission" date="2014-09" db="EMBL/GenBank/DDBJ databases">
        <title>Whole genome shotgun sequence of Streptomyces sp. NBRC 110027.</title>
        <authorList>
            <person name="Komaki H."/>
            <person name="Ichikawa N."/>
            <person name="Katano-Makiyama Y."/>
            <person name="Hosoyama A."/>
            <person name="Hashimoto M."/>
            <person name="Uohara A."/>
            <person name="Kitahashi Y."/>
            <person name="Ohji S."/>
            <person name="Kimura A."/>
            <person name="Yamazoe A."/>
            <person name="Igarashi Y."/>
            <person name="Fujita N."/>
        </authorList>
    </citation>
    <scope>NUCLEOTIDE SEQUENCE [LARGE SCALE GENOMIC DNA]</scope>
    <source>
        <strain evidence="6">NBRC 110027</strain>
    </source>
</reference>
<dbReference type="RefSeq" id="WP_078885625.1">
    <property type="nucleotide sequence ID" value="NZ_BBNO01000002.1"/>
</dbReference>